<name>A0A1G6S247_9ACTN</name>
<evidence type="ECO:0000256" key="1">
    <source>
        <dbReference type="SAM" id="MobiDB-lite"/>
    </source>
</evidence>
<sequence length="127" mass="12113">MRSRPLLAVLAGLAAVLLAGATAWALLGGSGGSGGAGRAPVPPPIDVPAREAPGDTPADGRSDPPAGTGAPGPAPESTPPPTPQQTDVVPPPPLPDDDSDADDDDDGGDDDGPRDTADADGVGDGAG</sequence>
<evidence type="ECO:0000313" key="2">
    <source>
        <dbReference type="EMBL" id="SDD10928.1"/>
    </source>
</evidence>
<feature type="region of interest" description="Disordered" evidence="1">
    <location>
        <begin position="26"/>
        <end position="127"/>
    </location>
</feature>
<evidence type="ECO:0000313" key="3">
    <source>
        <dbReference type="Proteomes" id="UP000199416"/>
    </source>
</evidence>
<accession>A0A1G6S247</accession>
<feature type="compositionally biased region" description="Acidic residues" evidence="1">
    <location>
        <begin position="95"/>
        <end position="110"/>
    </location>
</feature>
<protein>
    <submittedName>
        <fullName evidence="2">Uncharacterized protein</fullName>
    </submittedName>
</protein>
<gene>
    <name evidence="2" type="ORF">SAMN05660690_3418</name>
</gene>
<proteinExistence type="predicted"/>
<feature type="compositionally biased region" description="Basic and acidic residues" evidence="1">
    <location>
        <begin position="48"/>
        <end position="62"/>
    </location>
</feature>
<keyword evidence="3" id="KW-1185">Reference proteome</keyword>
<dbReference type="RefSeq" id="WP_091367177.1">
    <property type="nucleotide sequence ID" value="NZ_FMZF01000005.1"/>
</dbReference>
<dbReference type="STRING" id="1190417.SAMN05660690_3418"/>
<feature type="compositionally biased region" description="Pro residues" evidence="1">
    <location>
        <begin position="72"/>
        <end position="94"/>
    </location>
</feature>
<dbReference type="EMBL" id="FMZF01000005">
    <property type="protein sequence ID" value="SDD10928.1"/>
    <property type="molecule type" value="Genomic_DNA"/>
</dbReference>
<feature type="compositionally biased region" description="Gly residues" evidence="1">
    <location>
        <begin position="28"/>
        <end position="37"/>
    </location>
</feature>
<reference evidence="3" key="1">
    <citation type="submission" date="2016-10" db="EMBL/GenBank/DDBJ databases">
        <authorList>
            <person name="Varghese N."/>
            <person name="Submissions S."/>
        </authorList>
    </citation>
    <scope>NUCLEOTIDE SEQUENCE [LARGE SCALE GENOMIC DNA]</scope>
    <source>
        <strain evidence="3">DSM 45421</strain>
    </source>
</reference>
<dbReference type="AlphaFoldDB" id="A0A1G6S247"/>
<organism evidence="2 3">
    <name type="scientific">Geodermatophilus telluris</name>
    <dbReference type="NCBI Taxonomy" id="1190417"/>
    <lineage>
        <taxon>Bacteria</taxon>
        <taxon>Bacillati</taxon>
        <taxon>Actinomycetota</taxon>
        <taxon>Actinomycetes</taxon>
        <taxon>Geodermatophilales</taxon>
        <taxon>Geodermatophilaceae</taxon>
        <taxon>Geodermatophilus</taxon>
    </lineage>
</organism>
<dbReference type="Proteomes" id="UP000199416">
    <property type="component" value="Unassembled WGS sequence"/>
</dbReference>